<evidence type="ECO:0000313" key="1">
    <source>
        <dbReference type="EMBL" id="KKO74875.1"/>
    </source>
</evidence>
<dbReference type="RefSeq" id="XP_024330617.1">
    <property type="nucleotide sequence ID" value="XM_024475585.1"/>
</dbReference>
<sequence>MIKKIVNILLILQKFFISLTINLKIFSLSSSTINTKQSKHSIKSLNSLSSQ</sequence>
<name>A0A0F9WDK8_9MICR</name>
<keyword evidence="2" id="KW-1185">Reference proteome</keyword>
<dbReference type="AlphaFoldDB" id="A0A0F9WDK8"/>
<reference evidence="1 2" key="1">
    <citation type="journal article" date="2015" name="Environ. Microbiol.">
        <title>Genome analyses suggest the presence of polyploidy and recent human-driven expansions in eight global populations of the honeybee pathogen Nosema ceranae.</title>
        <authorList>
            <person name="Pelin A."/>
            <person name="Selman M."/>
            <person name="Aris-Brosou S."/>
            <person name="Farinelli L."/>
            <person name="Corradi N."/>
        </authorList>
    </citation>
    <scope>NUCLEOTIDE SEQUENCE [LARGE SCALE GENOMIC DNA]</scope>
    <source>
        <strain evidence="1 2">PA08 1199</strain>
    </source>
</reference>
<organism evidence="1 2">
    <name type="scientific">Vairimorpha ceranae</name>
    <dbReference type="NCBI Taxonomy" id="40302"/>
    <lineage>
        <taxon>Eukaryota</taxon>
        <taxon>Fungi</taxon>
        <taxon>Fungi incertae sedis</taxon>
        <taxon>Microsporidia</taxon>
        <taxon>Nosematidae</taxon>
        <taxon>Vairimorpha</taxon>
    </lineage>
</organism>
<dbReference type="GeneID" id="36320531"/>
<accession>A0A0F9WDK8</accession>
<evidence type="ECO:0000313" key="2">
    <source>
        <dbReference type="Proteomes" id="UP000034350"/>
    </source>
</evidence>
<gene>
    <name evidence="1" type="ORF">AAJ76_4100034796</name>
</gene>
<dbReference type="VEuPathDB" id="MicrosporidiaDB:AAJ76_4100034796"/>
<protein>
    <submittedName>
        <fullName evidence="1">Uncharacterized protein</fullName>
    </submittedName>
</protein>
<proteinExistence type="predicted"/>
<dbReference type="EMBL" id="JPQZ01000041">
    <property type="protein sequence ID" value="KKO74875.1"/>
    <property type="molecule type" value="Genomic_DNA"/>
</dbReference>
<comment type="caution">
    <text evidence="1">The sequence shown here is derived from an EMBL/GenBank/DDBJ whole genome shotgun (WGS) entry which is preliminary data.</text>
</comment>
<dbReference type="Proteomes" id="UP000034350">
    <property type="component" value="Unassembled WGS sequence"/>
</dbReference>